<organism evidence="1 2">
    <name type="scientific">Burkholderia pseudomallei (strain 1710b)</name>
    <dbReference type="NCBI Taxonomy" id="320372"/>
    <lineage>
        <taxon>Bacteria</taxon>
        <taxon>Pseudomonadati</taxon>
        <taxon>Pseudomonadota</taxon>
        <taxon>Betaproteobacteria</taxon>
        <taxon>Burkholderiales</taxon>
        <taxon>Burkholderiaceae</taxon>
        <taxon>Burkholderia</taxon>
        <taxon>pseudomallei group</taxon>
    </lineage>
</organism>
<name>Q3JV56_BURP1</name>
<dbReference type="EnsemblBacteria" id="ABA49465">
    <property type="protein sequence ID" value="ABA49465"/>
    <property type="gene ID" value="BURPS1710b_1135"/>
</dbReference>
<reference evidence="1 2" key="1">
    <citation type="submission" date="2005-09" db="EMBL/GenBank/DDBJ databases">
        <authorList>
            <person name="Woods D.E."/>
            <person name="Nierman W.C."/>
        </authorList>
    </citation>
    <scope>NUCLEOTIDE SEQUENCE [LARGE SCALE GENOMIC DNA]</scope>
    <source>
        <strain evidence="1 2">1710b</strain>
    </source>
</reference>
<proteinExistence type="predicted"/>
<dbReference type="AntiFam" id="ANF00152">
    <property type="entry name" value="Shadow ORF (opposite nadB1)"/>
</dbReference>
<dbReference type="HOGENOM" id="CLU_450324_0_0_4"/>
<dbReference type="Proteomes" id="UP000002700">
    <property type="component" value="Chromosome I"/>
</dbReference>
<dbReference type="KEGG" id="bpm:BURPS1710b_1135"/>
<dbReference type="EMBL" id="CP000124">
    <property type="protein sequence ID" value="ABA49465.1"/>
    <property type="molecule type" value="Genomic_DNA"/>
</dbReference>
<evidence type="ECO:0000313" key="1">
    <source>
        <dbReference type="EMBL" id="ABA49465.1"/>
    </source>
</evidence>
<protein>
    <submittedName>
        <fullName evidence="1">Uncharacterized protein</fullName>
    </submittedName>
</protein>
<accession>Q3JV56</accession>
<evidence type="ECO:0000313" key="2">
    <source>
        <dbReference type="Proteomes" id="UP000002700"/>
    </source>
</evidence>
<dbReference type="AlphaFoldDB" id="Q3JV56"/>
<gene>
    <name evidence="1" type="ordered locus">BURPS1710b_1135</name>
</gene>
<sequence>MRPVAAVVQPAAFVASPRAVDDQRRDIDEIAQLEQVATHAEVRVVLVNLVAQQLEPMLRALEALVGAHDADVVPHQAAQFVPVVRDDHFLVGVRHAALVPRGQRAVRRRIIAGGFDGLGRRAADHEAFEQRIAREAVRAVQARVRRFADRVQARDVGAPGQIGDDAAARVMRGRHDRDRLFRDVDAELGAACVDRREMLAQERFGLVADVEIHAVDPALLDLEIDRARDDVARRELRARIVRGHEAGAVRQLEEAAFAAHRLGNQERFRIRMEEAGRMELDELHVRDAGARAPRHRDAVARRGVRVRRVQIDLARAARREHRVRRLDRHRPARLHVERIEADAVPARQARQPEAIGGDQVDRVVIFEERDVRVRAGALGQRREHRMACRVGRVDDAAMAVAAFARQMKAEFGGIVLRERHALRDQPLDCLAAVLDDVARRRFVTQAAARDQRVVHVILDAVRRIEHRGDAALSVVARAFHHRALRDQRDAPCLREIERDRQAGEAAAHDRHIEIHLHLRFLRVLSYLSRHAQCGGKGRAYRVAEALARAPTQKAPRLRGFSSSSGSSKPENYLILVSLYATCLRATGSNFMISIFSGMLRLFFVVV</sequence>